<dbReference type="EMBL" id="CP095075">
    <property type="protein sequence ID" value="UOR13319.1"/>
    <property type="molecule type" value="Genomic_DNA"/>
</dbReference>
<evidence type="ECO:0000313" key="10">
    <source>
        <dbReference type="EMBL" id="UOR13319.1"/>
    </source>
</evidence>
<keyword evidence="7" id="KW-0479">Metal-binding</keyword>
<sequence length="369" mass="41466">MKNPRLKKLADVLLSHSLEIKEGEKVMVQGQVNTKPLIKELIKRLHERGAHAFYEIDDDELMSLWVSHASQEVFSKTNKWKIERNQDIDAFIQIIGEENDAELSSIPAKQFQMAMKEMKPANEFVVKERKWVLLNYPTRAAAQKAGMSYDDYADYLLDVCTIDYSKMNEAQTALSKLMDETNEVRVTGKGTDLTFSIEKIPSVMCAGNRNIPDGEVYTAPVKNSVNGTIRYNTPSPYQGVTFRDVTLTFKHGKVVKAVADKTEELNKILDADEGARFIGEFALGLNPMITEPMGDILFDEKIAGSIHLALGQCYDEAENGNDSAVHWDMVLIQRSEYGGGQVYFDGELIRDNGLFVKEELQGLNPGQLK</sequence>
<evidence type="ECO:0000313" key="11">
    <source>
        <dbReference type="Proteomes" id="UP000830326"/>
    </source>
</evidence>
<dbReference type="InterPro" id="IPR052170">
    <property type="entry name" value="M29_Exopeptidase"/>
</dbReference>
<gene>
    <name evidence="10" type="ORF">MUO15_07595</name>
</gene>
<evidence type="ECO:0000256" key="1">
    <source>
        <dbReference type="ARBA" id="ARBA00001941"/>
    </source>
</evidence>
<name>A0ABY4HF01_9BACI</name>
<keyword evidence="6" id="KW-0645">Protease</keyword>
<evidence type="ECO:0000256" key="6">
    <source>
        <dbReference type="ARBA" id="ARBA00022670"/>
    </source>
</evidence>
<dbReference type="Pfam" id="PF02073">
    <property type="entry name" value="Peptidase_M29"/>
    <property type="match status" value="1"/>
</dbReference>
<organism evidence="10 11">
    <name type="scientific">Halobacillus amylolyticus</name>
    <dbReference type="NCBI Taxonomy" id="2932259"/>
    <lineage>
        <taxon>Bacteria</taxon>
        <taxon>Bacillati</taxon>
        <taxon>Bacillota</taxon>
        <taxon>Bacilli</taxon>
        <taxon>Bacillales</taxon>
        <taxon>Bacillaceae</taxon>
        <taxon>Halobacillus</taxon>
    </lineage>
</organism>
<dbReference type="Proteomes" id="UP000830326">
    <property type="component" value="Chromosome"/>
</dbReference>
<evidence type="ECO:0000256" key="9">
    <source>
        <dbReference type="ARBA" id="ARBA00023049"/>
    </source>
</evidence>
<reference evidence="10" key="1">
    <citation type="submission" date="2022-04" db="EMBL/GenBank/DDBJ databases">
        <title>Halobacillus sp. isolated from saltern.</title>
        <authorList>
            <person name="Won M."/>
            <person name="Lee C.-M."/>
            <person name="Woen H.-Y."/>
            <person name="Kwon S.-W."/>
        </authorList>
    </citation>
    <scope>NUCLEOTIDE SEQUENCE</scope>
    <source>
        <strain evidence="10">SSHM10-5</strain>
    </source>
</reference>
<protein>
    <submittedName>
        <fullName evidence="10">Aminopeptidase</fullName>
    </submittedName>
</protein>
<dbReference type="InterPro" id="IPR035097">
    <property type="entry name" value="M29_N-terminal"/>
</dbReference>
<evidence type="ECO:0000256" key="7">
    <source>
        <dbReference type="ARBA" id="ARBA00022723"/>
    </source>
</evidence>
<evidence type="ECO:0000256" key="8">
    <source>
        <dbReference type="ARBA" id="ARBA00022801"/>
    </source>
</evidence>
<evidence type="ECO:0000256" key="5">
    <source>
        <dbReference type="ARBA" id="ARBA00022438"/>
    </source>
</evidence>
<accession>A0ABY4HF01</accession>
<dbReference type="InterPro" id="IPR000787">
    <property type="entry name" value="Peptidase_M29"/>
</dbReference>
<dbReference type="SUPFAM" id="SSF144052">
    <property type="entry name" value="Thermophilic metalloprotease-like"/>
    <property type="match status" value="1"/>
</dbReference>
<dbReference type="Gene3D" id="3.40.1830.10">
    <property type="entry name" value="Thermophilic metalloprotease (M29)"/>
    <property type="match status" value="1"/>
</dbReference>
<evidence type="ECO:0000256" key="2">
    <source>
        <dbReference type="ARBA" id="ARBA00001946"/>
    </source>
</evidence>
<dbReference type="PANTHER" id="PTHR34448">
    <property type="entry name" value="AMINOPEPTIDASE"/>
    <property type="match status" value="1"/>
</dbReference>
<comment type="similarity">
    <text evidence="4">Belongs to the peptidase M29 family.</text>
</comment>
<comment type="cofactor">
    <cofactor evidence="1">
        <name>Co(2+)</name>
        <dbReference type="ChEBI" id="CHEBI:48828"/>
    </cofactor>
</comment>
<comment type="cofactor">
    <cofactor evidence="2">
        <name>Mg(2+)</name>
        <dbReference type="ChEBI" id="CHEBI:18420"/>
    </cofactor>
</comment>
<keyword evidence="11" id="KW-1185">Reference proteome</keyword>
<keyword evidence="5 10" id="KW-0031">Aminopeptidase</keyword>
<evidence type="ECO:0000256" key="4">
    <source>
        <dbReference type="ARBA" id="ARBA00008236"/>
    </source>
</evidence>
<comment type="cofactor">
    <cofactor evidence="3">
        <name>Zn(2+)</name>
        <dbReference type="ChEBI" id="CHEBI:29105"/>
    </cofactor>
</comment>
<dbReference type="PANTHER" id="PTHR34448:SF1">
    <property type="entry name" value="BLL6088 PROTEIN"/>
    <property type="match status" value="1"/>
</dbReference>
<evidence type="ECO:0000256" key="3">
    <source>
        <dbReference type="ARBA" id="ARBA00001947"/>
    </source>
</evidence>
<proteinExistence type="inferred from homology"/>
<dbReference type="GO" id="GO:0004177">
    <property type="term" value="F:aminopeptidase activity"/>
    <property type="evidence" value="ECO:0007669"/>
    <property type="project" value="UniProtKB-KW"/>
</dbReference>
<keyword evidence="8" id="KW-0378">Hydrolase</keyword>
<keyword evidence="9" id="KW-0482">Metalloprotease</keyword>
<dbReference type="RefSeq" id="WP_245034914.1">
    <property type="nucleotide sequence ID" value="NZ_CP095075.1"/>
</dbReference>